<sequence>MLRCSAVNLTLDTSCAVCIDDFELDMSICKLKCGHSFHFKCIEGWLAVAKTCPVCRSRVIGHDYFLPVNK</sequence>
<evidence type="ECO:0000256" key="1">
    <source>
        <dbReference type="ARBA" id="ARBA00022771"/>
    </source>
</evidence>
<dbReference type="PROSITE" id="PS50089">
    <property type="entry name" value="ZF_RING_2"/>
    <property type="match status" value="1"/>
</dbReference>
<dbReference type="GO" id="GO:0004842">
    <property type="term" value="F:ubiquitin-protein transferase activity"/>
    <property type="evidence" value="ECO:0007669"/>
    <property type="project" value="InterPro"/>
</dbReference>
<dbReference type="WBParaSite" id="jg21707">
    <property type="protein sequence ID" value="jg21707"/>
    <property type="gene ID" value="jg21707"/>
</dbReference>
<evidence type="ECO:0000259" key="4">
    <source>
        <dbReference type="PROSITE" id="PS50089"/>
    </source>
</evidence>
<dbReference type="SUPFAM" id="SSF57850">
    <property type="entry name" value="RING/U-box"/>
    <property type="match status" value="1"/>
</dbReference>
<dbReference type="AlphaFoldDB" id="A0A915DMR8"/>
<organism evidence="5 6">
    <name type="scientific">Ditylenchus dipsaci</name>
    <dbReference type="NCBI Taxonomy" id="166011"/>
    <lineage>
        <taxon>Eukaryota</taxon>
        <taxon>Metazoa</taxon>
        <taxon>Ecdysozoa</taxon>
        <taxon>Nematoda</taxon>
        <taxon>Chromadorea</taxon>
        <taxon>Rhabditida</taxon>
        <taxon>Tylenchina</taxon>
        <taxon>Tylenchomorpha</taxon>
        <taxon>Sphaerularioidea</taxon>
        <taxon>Anguinidae</taxon>
        <taxon>Anguininae</taxon>
        <taxon>Ditylenchus</taxon>
    </lineage>
</organism>
<dbReference type="Proteomes" id="UP000887574">
    <property type="component" value="Unplaced"/>
</dbReference>
<protein>
    <submittedName>
        <fullName evidence="6">RING-type domain-containing protein</fullName>
    </submittedName>
</protein>
<dbReference type="GO" id="GO:0036503">
    <property type="term" value="P:ERAD pathway"/>
    <property type="evidence" value="ECO:0007669"/>
    <property type="project" value="TreeGrafter"/>
</dbReference>
<evidence type="ECO:0000256" key="2">
    <source>
        <dbReference type="ARBA" id="ARBA00022833"/>
    </source>
</evidence>
<evidence type="ECO:0000256" key="3">
    <source>
        <dbReference type="PROSITE-ProRule" id="PRU00175"/>
    </source>
</evidence>
<keyword evidence="1 3" id="KW-0863">Zinc-finger</keyword>
<dbReference type="GO" id="GO:0008270">
    <property type="term" value="F:zinc ion binding"/>
    <property type="evidence" value="ECO:0007669"/>
    <property type="project" value="UniProtKB-KW"/>
</dbReference>
<dbReference type="GO" id="GO:0005783">
    <property type="term" value="C:endoplasmic reticulum"/>
    <property type="evidence" value="ECO:0007669"/>
    <property type="project" value="TreeGrafter"/>
</dbReference>
<dbReference type="PANTHER" id="PTHR15302">
    <property type="entry name" value="E3 UBIQUITIN-PROTEIN LIGASE RNF103"/>
    <property type="match status" value="1"/>
</dbReference>
<feature type="domain" description="RING-type" evidence="4">
    <location>
        <begin position="15"/>
        <end position="56"/>
    </location>
</feature>
<keyword evidence="5" id="KW-1185">Reference proteome</keyword>
<keyword evidence="2" id="KW-0862">Zinc</keyword>
<proteinExistence type="predicted"/>
<name>A0A915DMR8_9BILA</name>
<dbReference type="SMART" id="SM00184">
    <property type="entry name" value="RING"/>
    <property type="match status" value="1"/>
</dbReference>
<dbReference type="GO" id="GO:0016567">
    <property type="term" value="P:protein ubiquitination"/>
    <property type="evidence" value="ECO:0007669"/>
    <property type="project" value="InterPro"/>
</dbReference>
<keyword evidence="1 3" id="KW-0479">Metal-binding</keyword>
<reference evidence="6" key="1">
    <citation type="submission" date="2022-11" db="UniProtKB">
        <authorList>
            <consortium name="WormBaseParasite"/>
        </authorList>
    </citation>
    <scope>IDENTIFICATION</scope>
</reference>
<dbReference type="PANTHER" id="PTHR15302:SF0">
    <property type="entry name" value="E3 UBIQUITIN-PROTEIN LIGASE RNF103"/>
    <property type="match status" value="1"/>
</dbReference>
<evidence type="ECO:0000313" key="6">
    <source>
        <dbReference type="WBParaSite" id="jg21707"/>
    </source>
</evidence>
<evidence type="ECO:0000313" key="5">
    <source>
        <dbReference type="Proteomes" id="UP000887574"/>
    </source>
</evidence>
<dbReference type="InterPro" id="IPR013083">
    <property type="entry name" value="Znf_RING/FYVE/PHD"/>
</dbReference>
<accession>A0A915DMR8</accession>
<dbReference type="InterPro" id="IPR001841">
    <property type="entry name" value="Znf_RING"/>
</dbReference>
<dbReference type="Pfam" id="PF13639">
    <property type="entry name" value="zf-RING_2"/>
    <property type="match status" value="1"/>
</dbReference>
<dbReference type="InterPro" id="IPR042494">
    <property type="entry name" value="RNF103"/>
</dbReference>
<dbReference type="Gene3D" id="3.30.40.10">
    <property type="entry name" value="Zinc/RING finger domain, C3HC4 (zinc finger)"/>
    <property type="match status" value="1"/>
</dbReference>